<dbReference type="AlphaFoldDB" id="A0A1M5XNH1"/>
<dbReference type="STRING" id="1123281.SAMN02745180_01769"/>
<dbReference type="Proteomes" id="UP000184389">
    <property type="component" value="Unassembled WGS sequence"/>
</dbReference>
<dbReference type="OrthoDB" id="9810303at2"/>
<accession>A0A1M5XNH1</accession>
<dbReference type="InterPro" id="IPR001173">
    <property type="entry name" value="Glyco_trans_2-like"/>
</dbReference>
<evidence type="ECO:0000259" key="1">
    <source>
        <dbReference type="Pfam" id="PF00535"/>
    </source>
</evidence>
<protein>
    <submittedName>
        <fullName evidence="2">Glycosyl transferase family 2</fullName>
    </submittedName>
</protein>
<dbReference type="RefSeq" id="WP_072744433.1">
    <property type="nucleotide sequence ID" value="NZ_FQXR01000007.1"/>
</dbReference>
<dbReference type="PANTHER" id="PTHR48090">
    <property type="entry name" value="UNDECAPRENYL-PHOSPHATE 4-DEOXY-4-FORMAMIDO-L-ARABINOSE TRANSFERASE-RELATED"/>
    <property type="match status" value="1"/>
</dbReference>
<dbReference type="CDD" id="cd04179">
    <property type="entry name" value="DPM_DPG-synthase_like"/>
    <property type="match status" value="1"/>
</dbReference>
<keyword evidence="2" id="KW-0808">Transferase</keyword>
<dbReference type="InterPro" id="IPR029044">
    <property type="entry name" value="Nucleotide-diphossugar_trans"/>
</dbReference>
<feature type="domain" description="Glycosyltransferase 2-like" evidence="1">
    <location>
        <begin position="10"/>
        <end position="131"/>
    </location>
</feature>
<dbReference type="EMBL" id="FQXR01000007">
    <property type="protein sequence ID" value="SHI01395.1"/>
    <property type="molecule type" value="Genomic_DNA"/>
</dbReference>
<dbReference type="GO" id="GO:0016740">
    <property type="term" value="F:transferase activity"/>
    <property type="evidence" value="ECO:0007669"/>
    <property type="project" value="UniProtKB-KW"/>
</dbReference>
<keyword evidence="3" id="KW-1185">Reference proteome</keyword>
<dbReference type="InterPro" id="IPR050256">
    <property type="entry name" value="Glycosyltransferase_2"/>
</dbReference>
<organism evidence="2 3">
    <name type="scientific">Sporanaerobacter acetigenes DSM 13106</name>
    <dbReference type="NCBI Taxonomy" id="1123281"/>
    <lineage>
        <taxon>Bacteria</taxon>
        <taxon>Bacillati</taxon>
        <taxon>Bacillota</taxon>
        <taxon>Tissierellia</taxon>
        <taxon>Tissierellales</taxon>
        <taxon>Sporanaerobacteraceae</taxon>
        <taxon>Sporanaerobacter</taxon>
    </lineage>
</organism>
<sequence>MNYSGRVVAVIPVYNEEDTILDTIEKLKEIDIIDELIVVDDGSTDNTLEVLDKLDIGIIKLDKNKGKGYAIKKAISEIEFDYLVLVDGDLGKTSVEIGKLIYPVINNEADITIAKFPKALKKGGFGFVKDLAKNGVYMYTGEKLDTTLSGQRVYKKDVINSIHYIPDRYGIEVAMTVGALRNGFSIKEVEVNMRHRETGRTFKDFVHRGKQFFDILGTLIVLFFRR</sequence>
<dbReference type="SUPFAM" id="SSF53448">
    <property type="entry name" value="Nucleotide-diphospho-sugar transferases"/>
    <property type="match status" value="1"/>
</dbReference>
<dbReference type="Gene3D" id="3.90.550.10">
    <property type="entry name" value="Spore Coat Polysaccharide Biosynthesis Protein SpsA, Chain A"/>
    <property type="match status" value="1"/>
</dbReference>
<dbReference type="PANTHER" id="PTHR48090:SF7">
    <property type="entry name" value="RFBJ PROTEIN"/>
    <property type="match status" value="1"/>
</dbReference>
<dbReference type="Pfam" id="PF00535">
    <property type="entry name" value="Glycos_transf_2"/>
    <property type="match status" value="1"/>
</dbReference>
<evidence type="ECO:0000313" key="2">
    <source>
        <dbReference type="EMBL" id="SHI01395.1"/>
    </source>
</evidence>
<proteinExistence type="predicted"/>
<gene>
    <name evidence="2" type="ORF">SAMN02745180_01769</name>
</gene>
<reference evidence="2 3" key="1">
    <citation type="submission" date="2016-11" db="EMBL/GenBank/DDBJ databases">
        <authorList>
            <person name="Jaros S."/>
            <person name="Januszkiewicz K."/>
            <person name="Wedrychowicz H."/>
        </authorList>
    </citation>
    <scope>NUCLEOTIDE SEQUENCE [LARGE SCALE GENOMIC DNA]</scope>
    <source>
        <strain evidence="2 3">DSM 13106</strain>
    </source>
</reference>
<name>A0A1M5XNH1_9FIRM</name>
<evidence type="ECO:0000313" key="3">
    <source>
        <dbReference type="Proteomes" id="UP000184389"/>
    </source>
</evidence>